<sequence length="147" mass="16223">MLSKSCIYGIQAAIYVASQRGEDYVAISRIAEQLNISFHFLTKVLQQVTQAGLMISYRGPKGGVALTRPTAHITLYDIICAIDGSEMFTECMLGLPGCGHQEPCPAHEHWVEVRTRFTSLARRTTLSQLASRAKDLNVRLANDSVKP</sequence>
<name>A0A1M3KYD1_9BACT</name>
<dbReference type="NCBIfam" id="TIGR00738">
    <property type="entry name" value="rrf2_super"/>
    <property type="match status" value="1"/>
</dbReference>
<organism evidence="1 2">
    <name type="scientific">Candidatus Kapaibacterium thiocyanatum</name>
    <dbReference type="NCBI Taxonomy" id="1895771"/>
    <lineage>
        <taxon>Bacteria</taxon>
        <taxon>Pseudomonadati</taxon>
        <taxon>Candidatus Kapaibacteriota</taxon>
        <taxon>Candidatus Kapaibacteriia</taxon>
        <taxon>Candidatus Kapaibacteriales</taxon>
        <taxon>Candidatus Kapaibacteriaceae</taxon>
        <taxon>Candidatus Kapaibacterium</taxon>
    </lineage>
</organism>
<dbReference type="InterPro" id="IPR036390">
    <property type="entry name" value="WH_DNA-bd_sf"/>
</dbReference>
<dbReference type="SUPFAM" id="SSF46785">
    <property type="entry name" value="Winged helix' DNA-binding domain"/>
    <property type="match status" value="1"/>
</dbReference>
<dbReference type="PANTHER" id="PTHR33221:SF15">
    <property type="entry name" value="HTH-TYPE TRANSCRIPTIONAL REGULATOR YWGB-RELATED"/>
    <property type="match status" value="1"/>
</dbReference>
<dbReference type="Gene3D" id="1.10.10.10">
    <property type="entry name" value="Winged helix-like DNA-binding domain superfamily/Winged helix DNA-binding domain"/>
    <property type="match status" value="1"/>
</dbReference>
<dbReference type="Pfam" id="PF02082">
    <property type="entry name" value="Rrf2"/>
    <property type="match status" value="1"/>
</dbReference>
<dbReference type="Proteomes" id="UP000184233">
    <property type="component" value="Unassembled WGS sequence"/>
</dbReference>
<reference evidence="1 2" key="1">
    <citation type="submission" date="2016-09" db="EMBL/GenBank/DDBJ databases">
        <title>Genome-resolved meta-omics ties microbial dynamics to process performance in biotechnology for thiocyanate degradation.</title>
        <authorList>
            <person name="Kantor R.S."/>
            <person name="Huddy R.J."/>
            <person name="Iyer R."/>
            <person name="Thomas B.C."/>
            <person name="Brown C.T."/>
            <person name="Anantharaman K."/>
            <person name="Tringe S."/>
            <person name="Hettich R.L."/>
            <person name="Harrison S.T."/>
            <person name="Banfield J.F."/>
        </authorList>
    </citation>
    <scope>NUCLEOTIDE SEQUENCE [LARGE SCALE GENOMIC DNA]</scope>
    <source>
        <strain evidence="1">59-99</strain>
    </source>
</reference>
<protein>
    <submittedName>
        <fullName evidence="1">Transcriptional regulator</fullName>
    </submittedName>
</protein>
<accession>A0A1M3KYD1</accession>
<comment type="caution">
    <text evidence="1">The sequence shown here is derived from an EMBL/GenBank/DDBJ whole genome shotgun (WGS) entry which is preliminary data.</text>
</comment>
<dbReference type="InterPro" id="IPR036388">
    <property type="entry name" value="WH-like_DNA-bd_sf"/>
</dbReference>
<dbReference type="GO" id="GO:0005829">
    <property type="term" value="C:cytosol"/>
    <property type="evidence" value="ECO:0007669"/>
    <property type="project" value="TreeGrafter"/>
</dbReference>
<dbReference type="STRING" id="1895771.BGO89_12485"/>
<gene>
    <name evidence="1" type="ORF">BGO89_12485</name>
</gene>
<evidence type="ECO:0000313" key="2">
    <source>
        <dbReference type="Proteomes" id="UP000184233"/>
    </source>
</evidence>
<dbReference type="PANTHER" id="PTHR33221">
    <property type="entry name" value="WINGED HELIX-TURN-HELIX TRANSCRIPTIONAL REGULATOR, RRF2 FAMILY"/>
    <property type="match status" value="1"/>
</dbReference>
<dbReference type="GO" id="GO:0003700">
    <property type="term" value="F:DNA-binding transcription factor activity"/>
    <property type="evidence" value="ECO:0007669"/>
    <property type="project" value="TreeGrafter"/>
</dbReference>
<proteinExistence type="predicted"/>
<dbReference type="InterPro" id="IPR000944">
    <property type="entry name" value="Tscrpt_reg_Rrf2"/>
</dbReference>
<dbReference type="AlphaFoldDB" id="A0A1M3KYD1"/>
<evidence type="ECO:0000313" key="1">
    <source>
        <dbReference type="EMBL" id="OJX57393.1"/>
    </source>
</evidence>
<dbReference type="EMBL" id="MKVH01000024">
    <property type="protein sequence ID" value="OJX57393.1"/>
    <property type="molecule type" value="Genomic_DNA"/>
</dbReference>
<dbReference type="PROSITE" id="PS51197">
    <property type="entry name" value="HTH_RRF2_2"/>
    <property type="match status" value="1"/>
</dbReference>